<dbReference type="AlphaFoldDB" id="A0A7K0KHD9"/>
<protein>
    <submittedName>
        <fullName evidence="2">Uncharacterized protein</fullName>
    </submittedName>
</protein>
<reference evidence="2 3" key="1">
    <citation type="submission" date="2019-08" db="EMBL/GenBank/DDBJ databases">
        <title>In-depth cultivation of the pig gut microbiome towards novel bacterial diversity and tailored functional studies.</title>
        <authorList>
            <person name="Wylensek D."/>
            <person name="Hitch T.C.A."/>
            <person name="Clavel T."/>
        </authorList>
    </citation>
    <scope>NUCLEOTIDE SEQUENCE [LARGE SCALE GENOMIC DNA]</scope>
    <source>
        <strain evidence="2 3">LKV-178-WT-2A</strain>
    </source>
</reference>
<sequence>MSQSQQENKTVRHRLVSKAKGFIGRLWPRVRPVVGMPLIYIGVLLMVVFYFTNLTNYNLLLFLPLLLIALGIIGKVAADR</sequence>
<proteinExistence type="predicted"/>
<accession>A0A7K0KHD9</accession>
<keyword evidence="1" id="KW-0472">Membrane</keyword>
<gene>
    <name evidence="2" type="ORF">FYJ73_11925</name>
</gene>
<keyword evidence="1" id="KW-0812">Transmembrane</keyword>
<feature type="transmembrane region" description="Helical" evidence="1">
    <location>
        <begin position="57"/>
        <end position="78"/>
    </location>
</feature>
<dbReference type="RefSeq" id="WP_154534948.1">
    <property type="nucleotide sequence ID" value="NZ_VUNG01000035.1"/>
</dbReference>
<dbReference type="Proteomes" id="UP000438914">
    <property type="component" value="Unassembled WGS sequence"/>
</dbReference>
<evidence type="ECO:0000256" key="1">
    <source>
        <dbReference type="SAM" id="Phobius"/>
    </source>
</evidence>
<keyword evidence="3" id="KW-1185">Reference proteome</keyword>
<evidence type="ECO:0000313" key="3">
    <source>
        <dbReference type="Proteomes" id="UP000438914"/>
    </source>
</evidence>
<evidence type="ECO:0000313" key="2">
    <source>
        <dbReference type="EMBL" id="MST85363.1"/>
    </source>
</evidence>
<comment type="caution">
    <text evidence="2">The sequence shown here is derived from an EMBL/GenBank/DDBJ whole genome shotgun (WGS) entry which is preliminary data.</text>
</comment>
<keyword evidence="1" id="KW-1133">Transmembrane helix</keyword>
<feature type="transmembrane region" description="Helical" evidence="1">
    <location>
        <begin position="33"/>
        <end position="51"/>
    </location>
</feature>
<name>A0A7K0KHD9_9BACT</name>
<dbReference type="EMBL" id="VUNG01000035">
    <property type="protein sequence ID" value="MST85363.1"/>
    <property type="molecule type" value="Genomic_DNA"/>
</dbReference>
<organism evidence="2 3">
    <name type="scientific">Hallella mizrahii</name>
    <dbReference type="NCBI Taxonomy" id="2606637"/>
    <lineage>
        <taxon>Bacteria</taxon>
        <taxon>Pseudomonadati</taxon>
        <taxon>Bacteroidota</taxon>
        <taxon>Bacteroidia</taxon>
        <taxon>Bacteroidales</taxon>
        <taxon>Prevotellaceae</taxon>
        <taxon>Hallella</taxon>
    </lineage>
</organism>